<accession>A0A2J7PV20</accession>
<feature type="domain" description="Endonuclease/exonuclease/phosphatase" evidence="1">
    <location>
        <begin position="230"/>
        <end position="344"/>
    </location>
</feature>
<name>A0A2J7PV20_9NEOP</name>
<dbReference type="Proteomes" id="UP000235965">
    <property type="component" value="Unassembled WGS sequence"/>
</dbReference>
<dbReference type="InterPro" id="IPR032135">
    <property type="entry name" value="DUF4817"/>
</dbReference>
<dbReference type="Pfam" id="PF14529">
    <property type="entry name" value="Exo_endo_phos_2"/>
    <property type="match status" value="1"/>
</dbReference>
<dbReference type="InParanoid" id="A0A2J7PV20"/>
<keyword evidence="4" id="KW-1185">Reference proteome</keyword>
<evidence type="ECO:0000313" key="3">
    <source>
        <dbReference type="EMBL" id="PNF20186.1"/>
    </source>
</evidence>
<dbReference type="InterPro" id="IPR005135">
    <property type="entry name" value="Endo/exonuclease/phosphatase"/>
</dbReference>
<dbReference type="PANTHER" id="PTHR33273:SF4">
    <property type="entry name" value="ENDONUCLEASE_EXONUCLEASE_PHOSPHATASE DOMAIN-CONTAINING PROTEIN"/>
    <property type="match status" value="1"/>
</dbReference>
<organism evidence="3 4">
    <name type="scientific">Cryptotermes secundus</name>
    <dbReference type="NCBI Taxonomy" id="105785"/>
    <lineage>
        <taxon>Eukaryota</taxon>
        <taxon>Metazoa</taxon>
        <taxon>Ecdysozoa</taxon>
        <taxon>Arthropoda</taxon>
        <taxon>Hexapoda</taxon>
        <taxon>Insecta</taxon>
        <taxon>Pterygota</taxon>
        <taxon>Neoptera</taxon>
        <taxon>Polyneoptera</taxon>
        <taxon>Dictyoptera</taxon>
        <taxon>Blattodea</taxon>
        <taxon>Blattoidea</taxon>
        <taxon>Termitoidae</taxon>
        <taxon>Kalotermitidae</taxon>
        <taxon>Cryptotermitinae</taxon>
        <taxon>Cryptotermes</taxon>
    </lineage>
</organism>
<evidence type="ECO:0000313" key="4">
    <source>
        <dbReference type="Proteomes" id="UP000235965"/>
    </source>
</evidence>
<dbReference type="PANTHER" id="PTHR33273">
    <property type="entry name" value="DOMAIN-CONTAINING PROTEIN, PUTATIVE-RELATED"/>
    <property type="match status" value="1"/>
</dbReference>
<comment type="caution">
    <text evidence="3">The sequence shown here is derived from an EMBL/GenBank/DDBJ whole genome shotgun (WGS) entry which is preliminary data.</text>
</comment>
<sequence>MPLVFSHVEYCDMHFVCGFCGRNARAAVEEYQRRFPDRRIPSRSVFTRIHQTLRDTGSLASVSVHSERQDVRMIDTREHILDIVQYHDQMVQHLEPGDHAQRMDLCHWITKRYSFKHANRIDKQAHIRHTSLRIALWNANGLSQHRDEIILFLKINFIDILLISESHFTAESYIKIPQYNTYSTNHPDGTAHGVTAIIVSHSIDHYQLPKFEENFLQATSIKVRTLPYDITISAAYCPPRHNNKKEDYQSFFSTLGNKCIAGGDYNSKHVLWGSRLTTTKGRELAKLMQEENYYYMSTGTPTYWPTDPQKTPDLLDFFVTKGLSSTYADVTPSFELSSDHTPVIATINSSVIHKQRTPKLHNNKTNWDTYREIIDNNINLSIKIKIPEDLNTTLQTLIDTLQKAVRRRRSKLSNENKILIYKTVIISIWTYGIELWGCASKSNTNIIQRSQSKILRMLVDAPWYVSNETLHQDLNLKFMKEIILDRSRQHMSKIETHEKELLQPLREPINNRRLKRKWPNDLI</sequence>
<proteinExistence type="predicted"/>
<reference evidence="3 4" key="1">
    <citation type="submission" date="2017-12" db="EMBL/GenBank/DDBJ databases">
        <title>Hemimetabolous genomes reveal molecular basis of termite eusociality.</title>
        <authorList>
            <person name="Harrison M.C."/>
            <person name="Jongepier E."/>
            <person name="Robertson H.M."/>
            <person name="Arning N."/>
            <person name="Bitard-Feildel T."/>
            <person name="Chao H."/>
            <person name="Childers C.P."/>
            <person name="Dinh H."/>
            <person name="Doddapaneni H."/>
            <person name="Dugan S."/>
            <person name="Gowin J."/>
            <person name="Greiner C."/>
            <person name="Han Y."/>
            <person name="Hu H."/>
            <person name="Hughes D.S.T."/>
            <person name="Huylmans A.-K."/>
            <person name="Kemena C."/>
            <person name="Kremer L.P.M."/>
            <person name="Lee S.L."/>
            <person name="Lopez-Ezquerra A."/>
            <person name="Mallet L."/>
            <person name="Monroy-Kuhn J.M."/>
            <person name="Moser A."/>
            <person name="Murali S.C."/>
            <person name="Muzny D.M."/>
            <person name="Otani S."/>
            <person name="Piulachs M.-D."/>
            <person name="Poelchau M."/>
            <person name="Qu J."/>
            <person name="Schaub F."/>
            <person name="Wada-Katsumata A."/>
            <person name="Worley K.C."/>
            <person name="Xie Q."/>
            <person name="Ylla G."/>
            <person name="Poulsen M."/>
            <person name="Gibbs R.A."/>
            <person name="Schal C."/>
            <person name="Richards S."/>
            <person name="Belles X."/>
            <person name="Korb J."/>
            <person name="Bornberg-Bauer E."/>
        </authorList>
    </citation>
    <scope>NUCLEOTIDE SEQUENCE [LARGE SCALE GENOMIC DNA]</scope>
    <source>
        <tissue evidence="3">Whole body</tissue>
    </source>
</reference>
<protein>
    <recommendedName>
        <fullName evidence="5">DUF4817 domain-containing protein</fullName>
    </recommendedName>
</protein>
<dbReference type="EMBL" id="NEVH01020990">
    <property type="protein sequence ID" value="PNF20186.1"/>
    <property type="molecule type" value="Genomic_DNA"/>
</dbReference>
<dbReference type="Pfam" id="PF16087">
    <property type="entry name" value="DUF4817"/>
    <property type="match status" value="1"/>
</dbReference>
<evidence type="ECO:0000259" key="2">
    <source>
        <dbReference type="Pfam" id="PF16087"/>
    </source>
</evidence>
<dbReference type="AlphaFoldDB" id="A0A2J7PV20"/>
<dbReference type="SUPFAM" id="SSF56219">
    <property type="entry name" value="DNase I-like"/>
    <property type="match status" value="1"/>
</dbReference>
<dbReference type="InterPro" id="IPR036691">
    <property type="entry name" value="Endo/exonu/phosph_ase_sf"/>
</dbReference>
<evidence type="ECO:0008006" key="5">
    <source>
        <dbReference type="Google" id="ProtNLM"/>
    </source>
</evidence>
<evidence type="ECO:0000259" key="1">
    <source>
        <dbReference type="Pfam" id="PF14529"/>
    </source>
</evidence>
<dbReference type="GO" id="GO:0003824">
    <property type="term" value="F:catalytic activity"/>
    <property type="evidence" value="ECO:0007669"/>
    <property type="project" value="InterPro"/>
</dbReference>
<feature type="domain" description="DUF4817" evidence="2">
    <location>
        <begin position="19"/>
        <end position="60"/>
    </location>
</feature>
<gene>
    <name evidence="3" type="ORF">B7P43_G16736</name>
</gene>
<dbReference type="Gene3D" id="3.60.10.10">
    <property type="entry name" value="Endonuclease/exonuclease/phosphatase"/>
    <property type="match status" value="1"/>
</dbReference>